<dbReference type="NCBIfam" id="NF004628">
    <property type="entry name" value="PRK05972.1"/>
    <property type="match status" value="1"/>
</dbReference>
<keyword evidence="6" id="KW-0540">Nuclease</keyword>
<name>A0A657LM43_9HYPH</name>
<evidence type="ECO:0000256" key="20">
    <source>
        <dbReference type="ARBA" id="ARBA00034003"/>
    </source>
</evidence>
<dbReference type="InterPro" id="IPR012310">
    <property type="entry name" value="DNA_ligase_ATP-dep_cent"/>
</dbReference>
<dbReference type="PANTHER" id="PTHR42705">
    <property type="entry name" value="BIFUNCTIONAL NON-HOMOLOGOUS END JOINING PROTEIN LIGD"/>
    <property type="match status" value="1"/>
</dbReference>
<keyword evidence="8" id="KW-0547">Nucleotide-binding</keyword>
<evidence type="ECO:0000256" key="18">
    <source>
        <dbReference type="ARBA" id="ARBA00023268"/>
    </source>
</evidence>
<dbReference type="GO" id="GO:0003910">
    <property type="term" value="F:DNA ligase (ATP) activity"/>
    <property type="evidence" value="ECO:0007669"/>
    <property type="project" value="UniProtKB-EC"/>
</dbReference>
<dbReference type="InterPro" id="IPR014145">
    <property type="entry name" value="LigD_pol_dom"/>
</dbReference>
<evidence type="ECO:0000313" key="23">
    <source>
        <dbReference type="EMBL" id="OJF92222.1"/>
    </source>
</evidence>
<dbReference type="InterPro" id="IPR012340">
    <property type="entry name" value="NA-bd_OB-fold"/>
</dbReference>
<evidence type="ECO:0000259" key="22">
    <source>
        <dbReference type="PROSITE" id="PS50160"/>
    </source>
</evidence>
<keyword evidence="12" id="KW-0067">ATP-binding</keyword>
<dbReference type="InterPro" id="IPR033651">
    <property type="entry name" value="PaeLigD_Pol-like"/>
</dbReference>
<keyword evidence="13" id="KW-0239">DNA-directed DNA polymerase</keyword>
<dbReference type="NCBIfam" id="TIGR02778">
    <property type="entry name" value="ligD_pol"/>
    <property type="match status" value="1"/>
</dbReference>
<dbReference type="InterPro" id="IPR014146">
    <property type="entry name" value="LigD_ligase_dom"/>
</dbReference>
<dbReference type="AlphaFoldDB" id="A0A657LM43"/>
<dbReference type="EC" id="6.5.1.1" evidence="2"/>
<comment type="caution">
    <text evidence="23">The sequence shown here is derived from an EMBL/GenBank/DDBJ whole genome shotgun (WGS) entry which is preliminary data.</text>
</comment>
<evidence type="ECO:0000256" key="7">
    <source>
        <dbReference type="ARBA" id="ARBA00022723"/>
    </source>
</evidence>
<keyword evidence="7" id="KW-0479">Metal-binding</keyword>
<dbReference type="Gene3D" id="2.40.50.140">
    <property type="entry name" value="Nucleic acid-binding proteins"/>
    <property type="match status" value="1"/>
</dbReference>
<accession>A0A657LM43</accession>
<dbReference type="CDD" id="cd04862">
    <property type="entry name" value="PaeLigD_Pol_like"/>
    <property type="match status" value="1"/>
</dbReference>
<keyword evidence="11" id="KW-0269">Exonuclease</keyword>
<keyword evidence="16" id="KW-0234">DNA repair</keyword>
<evidence type="ECO:0000256" key="9">
    <source>
        <dbReference type="ARBA" id="ARBA00022763"/>
    </source>
</evidence>
<feature type="compositionally biased region" description="Basic and acidic residues" evidence="21">
    <location>
        <begin position="529"/>
        <end position="538"/>
    </location>
</feature>
<dbReference type="CDD" id="cd07906">
    <property type="entry name" value="Adenylation_DNA_ligase_LigD_LigC"/>
    <property type="match status" value="1"/>
</dbReference>
<dbReference type="GO" id="GO:0003887">
    <property type="term" value="F:DNA-directed DNA polymerase activity"/>
    <property type="evidence" value="ECO:0007669"/>
    <property type="project" value="UniProtKB-KW"/>
</dbReference>
<dbReference type="NCBIfam" id="TIGR02776">
    <property type="entry name" value="NHEJ_ligase_prk"/>
    <property type="match status" value="1"/>
</dbReference>
<keyword evidence="10" id="KW-0378">Hydrolase</keyword>
<keyword evidence="3 23" id="KW-0436">Ligase</keyword>
<dbReference type="GO" id="GO:0004527">
    <property type="term" value="F:exonuclease activity"/>
    <property type="evidence" value="ECO:0007669"/>
    <property type="project" value="UniProtKB-KW"/>
</dbReference>
<evidence type="ECO:0000256" key="21">
    <source>
        <dbReference type="SAM" id="MobiDB-lite"/>
    </source>
</evidence>
<evidence type="ECO:0000256" key="13">
    <source>
        <dbReference type="ARBA" id="ARBA00022932"/>
    </source>
</evidence>
<dbReference type="GO" id="GO:0005524">
    <property type="term" value="F:ATP binding"/>
    <property type="evidence" value="ECO:0007669"/>
    <property type="project" value="UniProtKB-KW"/>
</dbReference>
<keyword evidence="24" id="KW-1185">Reference proteome</keyword>
<evidence type="ECO:0000256" key="4">
    <source>
        <dbReference type="ARBA" id="ARBA00022679"/>
    </source>
</evidence>
<dbReference type="InterPro" id="IPR014144">
    <property type="entry name" value="LigD_PE_domain"/>
</dbReference>
<feature type="domain" description="ATP-dependent DNA ligase family profile" evidence="22">
    <location>
        <begin position="340"/>
        <end position="455"/>
    </location>
</feature>
<dbReference type="Proteomes" id="UP000182661">
    <property type="component" value="Unassembled WGS sequence"/>
</dbReference>
<dbReference type="Gene3D" id="3.30.1490.70">
    <property type="match status" value="1"/>
</dbReference>
<evidence type="ECO:0000256" key="8">
    <source>
        <dbReference type="ARBA" id="ARBA00022741"/>
    </source>
</evidence>
<evidence type="ECO:0000256" key="1">
    <source>
        <dbReference type="ARBA" id="ARBA00001936"/>
    </source>
</evidence>
<comment type="cofactor">
    <cofactor evidence="1">
        <name>Mn(2+)</name>
        <dbReference type="ChEBI" id="CHEBI:29035"/>
    </cofactor>
</comment>
<keyword evidence="14" id="KW-0238">DNA-binding</keyword>
<dbReference type="CDD" id="cd07971">
    <property type="entry name" value="OBF_DNA_ligase_LigD"/>
    <property type="match status" value="1"/>
</dbReference>
<evidence type="ECO:0000256" key="6">
    <source>
        <dbReference type="ARBA" id="ARBA00022722"/>
    </source>
</evidence>
<keyword evidence="17" id="KW-0464">Manganese</keyword>
<proteinExistence type="predicted"/>
<dbReference type="OrthoDB" id="9802472at2"/>
<dbReference type="PROSITE" id="PS00333">
    <property type="entry name" value="DNA_LIGASE_A2"/>
    <property type="match status" value="1"/>
</dbReference>
<evidence type="ECO:0000256" key="2">
    <source>
        <dbReference type="ARBA" id="ARBA00012727"/>
    </source>
</evidence>
<dbReference type="NCBIfam" id="TIGR02777">
    <property type="entry name" value="LigD_PE_dom"/>
    <property type="match status" value="1"/>
</dbReference>
<dbReference type="SUPFAM" id="SSF56091">
    <property type="entry name" value="DNA ligase/mRNA capping enzyme, catalytic domain"/>
    <property type="match status" value="1"/>
</dbReference>
<dbReference type="EMBL" id="LSRP01000118">
    <property type="protein sequence ID" value="OJF92222.1"/>
    <property type="molecule type" value="Genomic_DNA"/>
</dbReference>
<protein>
    <recommendedName>
        <fullName evidence="2">DNA ligase (ATP)</fullName>
        <ecNumber evidence="2">6.5.1.1</ecNumber>
    </recommendedName>
    <alternativeName>
        <fullName evidence="19">NHEJ DNA polymerase</fullName>
    </alternativeName>
</protein>
<keyword evidence="15" id="KW-0233">DNA recombination</keyword>
<feature type="region of interest" description="Disordered" evidence="21">
    <location>
        <begin position="529"/>
        <end position="583"/>
    </location>
</feature>
<evidence type="ECO:0000313" key="24">
    <source>
        <dbReference type="Proteomes" id="UP000182661"/>
    </source>
</evidence>
<evidence type="ECO:0000256" key="3">
    <source>
        <dbReference type="ARBA" id="ARBA00022598"/>
    </source>
</evidence>
<dbReference type="Gene3D" id="3.90.920.10">
    <property type="entry name" value="DNA primase, PRIM domain"/>
    <property type="match status" value="1"/>
</dbReference>
<organism evidence="23 24">
    <name type="scientific">Pararhizobium antarcticum</name>
    <dbReference type="NCBI Taxonomy" id="1798805"/>
    <lineage>
        <taxon>Bacteria</taxon>
        <taxon>Pseudomonadati</taxon>
        <taxon>Pseudomonadota</taxon>
        <taxon>Alphaproteobacteria</taxon>
        <taxon>Hyphomicrobiales</taxon>
        <taxon>Rhizobiaceae</taxon>
        <taxon>Rhizobium/Agrobacterium group</taxon>
        <taxon>Pararhizobium</taxon>
    </lineage>
</organism>
<evidence type="ECO:0000256" key="19">
    <source>
        <dbReference type="ARBA" id="ARBA00029943"/>
    </source>
</evidence>
<dbReference type="RefSeq" id="WP_071834883.1">
    <property type="nucleotide sequence ID" value="NZ_LSRP01000118.1"/>
</dbReference>
<dbReference type="InterPro" id="IPR014143">
    <property type="entry name" value="NHEJ_ligase_prk"/>
</dbReference>
<dbReference type="PROSITE" id="PS50160">
    <property type="entry name" value="DNA_LIGASE_A3"/>
    <property type="match status" value="1"/>
</dbReference>
<evidence type="ECO:0000256" key="10">
    <source>
        <dbReference type="ARBA" id="ARBA00022801"/>
    </source>
</evidence>
<dbReference type="InterPro" id="IPR012309">
    <property type="entry name" value="DNA_ligase_ATP-dep_C"/>
</dbReference>
<dbReference type="GO" id="GO:0046872">
    <property type="term" value="F:metal ion binding"/>
    <property type="evidence" value="ECO:0007669"/>
    <property type="project" value="UniProtKB-KW"/>
</dbReference>
<gene>
    <name evidence="23" type="ORF">AX760_05725</name>
</gene>
<keyword evidence="18" id="KW-0511">Multifunctional enzyme</keyword>
<evidence type="ECO:0000256" key="12">
    <source>
        <dbReference type="ARBA" id="ARBA00022840"/>
    </source>
</evidence>
<dbReference type="PANTHER" id="PTHR42705:SF2">
    <property type="entry name" value="BIFUNCTIONAL NON-HOMOLOGOUS END JOINING PROTEIN LIGD"/>
    <property type="match status" value="1"/>
</dbReference>
<dbReference type="InterPro" id="IPR016059">
    <property type="entry name" value="DNA_ligase_ATP-dep_CS"/>
</dbReference>
<comment type="catalytic activity">
    <reaction evidence="20">
        <text>ATP + (deoxyribonucleotide)n-3'-hydroxyl + 5'-phospho-(deoxyribonucleotide)m = (deoxyribonucleotide)n+m + AMP + diphosphate.</text>
        <dbReference type="EC" id="6.5.1.1"/>
    </reaction>
</comment>
<evidence type="ECO:0000256" key="15">
    <source>
        <dbReference type="ARBA" id="ARBA00023172"/>
    </source>
</evidence>
<dbReference type="GO" id="GO:0006281">
    <property type="term" value="P:DNA repair"/>
    <property type="evidence" value="ECO:0007669"/>
    <property type="project" value="UniProtKB-KW"/>
</dbReference>
<dbReference type="InterPro" id="IPR052171">
    <property type="entry name" value="NHEJ_LigD"/>
</dbReference>
<keyword evidence="4" id="KW-0808">Transferase</keyword>
<evidence type="ECO:0000256" key="17">
    <source>
        <dbReference type="ARBA" id="ARBA00023211"/>
    </source>
</evidence>
<reference evidence="23 24" key="1">
    <citation type="submission" date="2016-02" db="EMBL/GenBank/DDBJ databases">
        <title>Genome sequencing of a beta-galactosidase producing bacteria Rhizobium sp. 59.</title>
        <authorList>
            <person name="Wang D."/>
            <person name="Kot W."/>
            <person name="Qin Y."/>
            <person name="Hansen L."/>
            <person name="Naqvi K."/>
            <person name="Rensing C."/>
        </authorList>
    </citation>
    <scope>NUCLEOTIDE SEQUENCE [LARGE SCALE GENOMIC DNA]</scope>
    <source>
        <strain evidence="23 24">59</strain>
    </source>
</reference>
<dbReference type="Gene3D" id="3.30.470.30">
    <property type="entry name" value="DNA ligase/mRNA capping enzyme"/>
    <property type="match status" value="1"/>
</dbReference>
<evidence type="ECO:0000256" key="11">
    <source>
        <dbReference type="ARBA" id="ARBA00022839"/>
    </source>
</evidence>
<dbReference type="Pfam" id="PF21686">
    <property type="entry name" value="LigD_Prim-Pol"/>
    <property type="match status" value="1"/>
</dbReference>
<evidence type="ECO:0000256" key="5">
    <source>
        <dbReference type="ARBA" id="ARBA00022695"/>
    </source>
</evidence>
<dbReference type="SUPFAM" id="SSF50249">
    <property type="entry name" value="Nucleic acid-binding proteins"/>
    <property type="match status" value="1"/>
</dbReference>
<keyword evidence="9" id="KW-0227">DNA damage</keyword>
<dbReference type="Pfam" id="PF04679">
    <property type="entry name" value="DNA_ligase_A_C"/>
    <property type="match status" value="1"/>
</dbReference>
<evidence type="ECO:0000256" key="14">
    <source>
        <dbReference type="ARBA" id="ARBA00023125"/>
    </source>
</evidence>
<dbReference type="GO" id="GO:0003677">
    <property type="term" value="F:DNA binding"/>
    <property type="evidence" value="ECO:0007669"/>
    <property type="project" value="UniProtKB-KW"/>
</dbReference>
<dbReference type="NCBIfam" id="TIGR02779">
    <property type="entry name" value="NHEJ_ligase_lig"/>
    <property type="match status" value="1"/>
</dbReference>
<dbReference type="Pfam" id="PF13298">
    <property type="entry name" value="LigD_N"/>
    <property type="match status" value="1"/>
</dbReference>
<evidence type="ECO:0000256" key="16">
    <source>
        <dbReference type="ARBA" id="ARBA00023204"/>
    </source>
</evidence>
<dbReference type="Pfam" id="PF01068">
    <property type="entry name" value="DNA_ligase_A_M"/>
    <property type="match status" value="1"/>
</dbReference>
<sequence>MAKVLDDLSEYNRKRDFTRTGEPKGAAAVGKAGKGKAGKLFLVQKHAATRLHFDFRLEWKGVLKSWAVTRGPSINPDDKRLAVRTEDHPLAYGDFEGTIPKKQYGGGTVMLWDTGWWQPLNDPDEGLREGKLKFEVHGSRMSGGWTLVRMKPRQGEKRENWLLIKEHDDAANEDGESLISNEITSVRTGRLMEEIAAGKGEQTAHVWQSSKSAAENVKAGAVAAEPPPATRAKGHSGRSPAFVKPQLATLVSDAPIGDDWLNEAKFDGYRLQVSIGKDGVTCFTRNGLDWTEKFPDIVNAFSQLDCDSALLDGEAVAASQEGSTFSALQRALKTGGQTRFYAFDLLHVDGKDLHKQPLVERKAALKTLLDTLPVHPTIRYSEHVRGNADKVFAAMCKAGQEGIIAKRADAAYKDGRTGSWLKVKCTRRQEFVIGGYSPSDKRGRAFASLLVGAHENGTFVYQGRVGTGFDEDMMADLASRFGKLARKTSPFETVPAAIARNAVWLSPQLVAEVNFAEFTDDGHIRHGAFEGLREDKEASTVTPERMETSPVAERSGRARPTRKPTSPKPTPKKSAQRETEAEGDVLGIRISSADRLLFSDPAISKIDLARYYGVVADRMLPFAAHHPASILRCPQGPEHACFYQKHAGDGFLDEIAQVPIKESDGETANYLYIEDAKGLVAAVQMGTIEFHIWGSTVDRLDAADRLVFDLDPDPSVSFDTVKIAARAVRARLSDLGLQSVAMVSGGKGIHVIVPLSRRAAWETAKAFARGLAIKISENDPDNYIATMSKAKRKGRIFIDWLRNERGSTAVAPYSVRARTGGPVATPVSWDELETLDSANGFAIPDILDRLETDDPWAEARDWKQGLTKAMLKAVDAGS</sequence>
<keyword evidence="5" id="KW-0548">Nucleotidyltransferase</keyword>
<dbReference type="GO" id="GO:0006310">
    <property type="term" value="P:DNA recombination"/>
    <property type="evidence" value="ECO:0007669"/>
    <property type="project" value="UniProtKB-KW"/>
</dbReference>